<name>A0A6J5SIV3_9CAUD</name>
<protein>
    <submittedName>
        <fullName evidence="1">Uncharacterized protein</fullName>
    </submittedName>
</protein>
<proteinExistence type="predicted"/>
<gene>
    <name evidence="1" type="ORF">UFOVP1466_46</name>
    <name evidence="2" type="ORF">UFOVP1554_2</name>
</gene>
<dbReference type="EMBL" id="LR797415">
    <property type="protein sequence ID" value="CAB4214453.1"/>
    <property type="molecule type" value="Genomic_DNA"/>
</dbReference>
<reference evidence="1" key="1">
    <citation type="submission" date="2020-05" db="EMBL/GenBank/DDBJ databases">
        <authorList>
            <person name="Chiriac C."/>
            <person name="Salcher M."/>
            <person name="Ghai R."/>
            <person name="Kavagutti S V."/>
        </authorList>
    </citation>
    <scope>NUCLEOTIDE SEQUENCE</scope>
</reference>
<accession>A0A6J5SIV3</accession>
<dbReference type="EMBL" id="LR798403">
    <property type="protein sequence ID" value="CAB5229466.1"/>
    <property type="molecule type" value="Genomic_DNA"/>
</dbReference>
<evidence type="ECO:0000313" key="2">
    <source>
        <dbReference type="EMBL" id="CAB5229466.1"/>
    </source>
</evidence>
<organism evidence="1">
    <name type="scientific">uncultured Caudovirales phage</name>
    <dbReference type="NCBI Taxonomy" id="2100421"/>
    <lineage>
        <taxon>Viruses</taxon>
        <taxon>Duplodnaviria</taxon>
        <taxon>Heunggongvirae</taxon>
        <taxon>Uroviricota</taxon>
        <taxon>Caudoviricetes</taxon>
        <taxon>Peduoviridae</taxon>
        <taxon>Maltschvirus</taxon>
        <taxon>Maltschvirus maltsch</taxon>
    </lineage>
</organism>
<evidence type="ECO:0000313" key="1">
    <source>
        <dbReference type="EMBL" id="CAB4214453.1"/>
    </source>
</evidence>
<sequence>MARGLKPRVEPAIEAALQKKSNLSDVDLAKLCFCARRSAARILFDLHRHELVHISGHIKVHANGQWRPLWSWGDGVDAQAPGPVPGSERIKKYRDKMSADDKDFDAARRRQKRRVVKRDPLVAAFFGQ</sequence>